<dbReference type="GO" id="GO:0004930">
    <property type="term" value="F:G protein-coupled receptor activity"/>
    <property type="evidence" value="ECO:0007669"/>
    <property type="project" value="UniProtKB-KW"/>
</dbReference>
<dbReference type="Pfam" id="PF00001">
    <property type="entry name" value="7tm_1"/>
    <property type="match status" value="3"/>
</dbReference>
<feature type="transmembrane region" description="Helical" evidence="9">
    <location>
        <begin position="236"/>
        <end position="261"/>
    </location>
</feature>
<evidence type="ECO:0000256" key="8">
    <source>
        <dbReference type="ARBA" id="ARBA00023224"/>
    </source>
</evidence>
<dbReference type="InterPro" id="IPR000276">
    <property type="entry name" value="GPCR_Rhodpsn"/>
</dbReference>
<name>A0AAU9WIE0_9CNID</name>
<organism evidence="11 12">
    <name type="scientific">Pocillopora meandrina</name>
    <dbReference type="NCBI Taxonomy" id="46732"/>
    <lineage>
        <taxon>Eukaryota</taxon>
        <taxon>Metazoa</taxon>
        <taxon>Cnidaria</taxon>
        <taxon>Anthozoa</taxon>
        <taxon>Hexacorallia</taxon>
        <taxon>Scleractinia</taxon>
        <taxon>Astrocoeniina</taxon>
        <taxon>Pocilloporidae</taxon>
        <taxon>Pocillopora</taxon>
    </lineage>
</organism>
<dbReference type="SUPFAM" id="SSF81321">
    <property type="entry name" value="Family A G protein-coupled receptor-like"/>
    <property type="match status" value="2"/>
</dbReference>
<evidence type="ECO:0000256" key="4">
    <source>
        <dbReference type="ARBA" id="ARBA00022989"/>
    </source>
</evidence>
<dbReference type="PANTHER" id="PTHR24249">
    <property type="entry name" value="HISTAMINE RECEPTOR-RELATED G-PROTEIN COUPLED RECEPTOR"/>
    <property type="match status" value="1"/>
</dbReference>
<feature type="transmembrane region" description="Helical" evidence="9">
    <location>
        <begin position="451"/>
        <end position="475"/>
    </location>
</feature>
<evidence type="ECO:0000313" key="11">
    <source>
        <dbReference type="EMBL" id="CAH3114000.1"/>
    </source>
</evidence>
<proteinExistence type="predicted"/>
<dbReference type="EMBL" id="CALNXJ010000014">
    <property type="protein sequence ID" value="CAH3114000.1"/>
    <property type="molecule type" value="Genomic_DNA"/>
</dbReference>
<evidence type="ECO:0000256" key="6">
    <source>
        <dbReference type="ARBA" id="ARBA00023136"/>
    </source>
</evidence>
<keyword evidence="2" id="KW-1003">Cell membrane</keyword>
<reference evidence="11 12" key="1">
    <citation type="submission" date="2022-05" db="EMBL/GenBank/DDBJ databases">
        <authorList>
            <consortium name="Genoscope - CEA"/>
            <person name="William W."/>
        </authorList>
    </citation>
    <scope>NUCLEOTIDE SEQUENCE [LARGE SCALE GENOMIC DNA]</scope>
</reference>
<comment type="caution">
    <text evidence="11">The sequence shown here is derived from an EMBL/GenBank/DDBJ whole genome shotgun (WGS) entry which is preliminary data.</text>
</comment>
<keyword evidence="8" id="KW-0807">Transducer</keyword>
<evidence type="ECO:0000256" key="7">
    <source>
        <dbReference type="ARBA" id="ARBA00023170"/>
    </source>
</evidence>
<dbReference type="CDD" id="cd00637">
    <property type="entry name" value="7tm_classA_rhodopsin-like"/>
    <property type="match status" value="2"/>
</dbReference>
<evidence type="ECO:0000313" key="12">
    <source>
        <dbReference type="Proteomes" id="UP001159428"/>
    </source>
</evidence>
<dbReference type="Proteomes" id="UP001159428">
    <property type="component" value="Unassembled WGS sequence"/>
</dbReference>
<evidence type="ECO:0000256" key="1">
    <source>
        <dbReference type="ARBA" id="ARBA00004651"/>
    </source>
</evidence>
<feature type="transmembrane region" description="Helical" evidence="9">
    <location>
        <begin position="273"/>
        <end position="296"/>
    </location>
</feature>
<feature type="transmembrane region" description="Helical" evidence="9">
    <location>
        <begin position="73"/>
        <end position="100"/>
    </location>
</feature>
<dbReference type="PRINTS" id="PR00237">
    <property type="entry name" value="GPCRRHODOPSN"/>
</dbReference>
<feature type="transmembrane region" description="Helical" evidence="9">
    <location>
        <begin position="185"/>
        <end position="207"/>
    </location>
</feature>
<feature type="transmembrane region" description="Helical" evidence="9">
    <location>
        <begin position="157"/>
        <end position="179"/>
    </location>
</feature>
<dbReference type="Gene3D" id="1.20.1070.10">
    <property type="entry name" value="Rhodopsin 7-helix transmembrane proteins"/>
    <property type="match status" value="2"/>
</dbReference>
<keyword evidence="12" id="KW-1185">Reference proteome</keyword>
<evidence type="ECO:0000256" key="3">
    <source>
        <dbReference type="ARBA" id="ARBA00022692"/>
    </source>
</evidence>
<evidence type="ECO:0000256" key="2">
    <source>
        <dbReference type="ARBA" id="ARBA00022475"/>
    </source>
</evidence>
<evidence type="ECO:0000256" key="9">
    <source>
        <dbReference type="SAM" id="Phobius"/>
    </source>
</evidence>
<gene>
    <name evidence="11" type="ORF">PMEA_00005991</name>
</gene>
<feature type="domain" description="G-protein coupled receptors family 1 profile" evidence="10">
    <location>
        <begin position="53"/>
        <end position="294"/>
    </location>
</feature>
<protein>
    <recommendedName>
        <fullName evidence="10">G-protein coupled receptors family 1 profile domain-containing protein</fullName>
    </recommendedName>
</protein>
<accession>A0AAU9WIE0</accession>
<dbReference type="InterPro" id="IPR017452">
    <property type="entry name" value="GPCR_Rhodpsn_7TM"/>
</dbReference>
<dbReference type="AlphaFoldDB" id="A0AAU9WIE0"/>
<dbReference type="PANTHER" id="PTHR24249:SF421">
    <property type="entry name" value="G-PROTEIN COUPLED RECEPTORS FAMILY 1 PROFILE DOMAIN-CONTAINING PROTEIN"/>
    <property type="match status" value="1"/>
</dbReference>
<keyword evidence="6 9" id="KW-0472">Membrane</keyword>
<keyword evidence="7" id="KW-0675">Receptor</keyword>
<evidence type="ECO:0000256" key="5">
    <source>
        <dbReference type="ARBA" id="ARBA00023040"/>
    </source>
</evidence>
<dbReference type="PROSITE" id="PS50262">
    <property type="entry name" value="G_PROTEIN_RECEP_F1_2"/>
    <property type="match status" value="2"/>
</dbReference>
<feature type="transmembrane region" description="Helical" evidence="9">
    <location>
        <begin position="35"/>
        <end position="61"/>
    </location>
</feature>
<dbReference type="GO" id="GO:0005886">
    <property type="term" value="C:plasma membrane"/>
    <property type="evidence" value="ECO:0007669"/>
    <property type="project" value="UniProtKB-SubCell"/>
</dbReference>
<feature type="transmembrane region" description="Helical" evidence="9">
    <location>
        <begin position="496"/>
        <end position="518"/>
    </location>
</feature>
<feature type="domain" description="G-protein coupled receptors family 1 profile" evidence="10">
    <location>
        <begin position="390"/>
        <end position="520"/>
    </location>
</feature>
<keyword evidence="3 9" id="KW-0812">Transmembrane</keyword>
<keyword evidence="5" id="KW-0297">G-protein coupled receptor</keyword>
<feature type="transmembrane region" description="Helical" evidence="9">
    <location>
        <begin position="411"/>
        <end position="431"/>
    </location>
</feature>
<evidence type="ECO:0000259" key="10">
    <source>
        <dbReference type="PROSITE" id="PS50262"/>
    </source>
</evidence>
<comment type="subcellular location">
    <subcellularLocation>
        <location evidence="1">Cell membrane</location>
        <topology evidence="1">Multi-pass membrane protein</topology>
    </subcellularLocation>
</comment>
<keyword evidence="4 9" id="KW-1133">Transmembrane helix</keyword>
<dbReference type="InterPro" id="IPR050569">
    <property type="entry name" value="TAAR"/>
</dbReference>
<sequence length="520" mass="58218">MNSSRADNNFIPPECSVYKTVGGKLSDSDTQARNVLILIVITNIVLSPLTATFNMLSMIAVKTKRRLREHKSNILLACLAVTDLAVGVIVQPMLTVVSIIDLVGEITRELCLLQICTQFMTSFLVNSSLIHLALVSGERYLATKHVYAYANGLVTEVRLLVASGLAWLLSLILHIPLFVKISVFYVTNNIFIGISLAIITFCHVTVYREVRRQQKTLSTQQVTEEARQKFLKDKKVFKLTATIVAVLFFCYLPITVVRIVLNWSGLMSIKVRFTILFFSVSFTLFNSFLNPLIYAIRIRQFRVAFIELLCRTTNLAEAEEMERNMFRRRNAVALMDRGQKQEEEHHDEGQQISNVSTATGGKLSDYSDAQAVQIFLLVTFTITCPLSATFNLLLIIAVKTKRRLRAHKSNVLLACLAVTDLAVSVIVQPMLITQSSLNWAGGTTSSNVSCALHLCTQFITSVLCESSLFHLILISGERYLAMKHAYAYSNGLVTEVRLLVSSGLAWFLSLILHIPLFVHR</sequence>